<organism evidence="4">
    <name type="scientific">Nippostrongylus brasiliensis</name>
    <name type="common">Rat hookworm</name>
    <dbReference type="NCBI Taxonomy" id="27835"/>
    <lineage>
        <taxon>Eukaryota</taxon>
        <taxon>Metazoa</taxon>
        <taxon>Ecdysozoa</taxon>
        <taxon>Nematoda</taxon>
        <taxon>Chromadorea</taxon>
        <taxon>Rhabditida</taxon>
        <taxon>Rhabditina</taxon>
        <taxon>Rhabditomorpha</taxon>
        <taxon>Strongyloidea</taxon>
        <taxon>Heligmosomidae</taxon>
        <taxon>Nippostrongylus</taxon>
    </lineage>
</organism>
<feature type="compositionally biased region" description="Basic and acidic residues" evidence="1">
    <location>
        <begin position="1"/>
        <end position="11"/>
    </location>
</feature>
<sequence>MAGDSCEREIDALDPLRPSSNELSGAKLLLRRAVKELSPEVQPTVPGQVVRNHKVVKTIHEPNSANPRRGRSSEPRLGTATSQHTFVIETERRRPLLLPVGLTDGAAEYKKAQEALRRARELEEKRQQREQAEREAAEARERERKEIASSGESLPGRDTNSNKRSPVRKKLLSVSNDVISTIVTEPSVVEESFQARLEEYEEDSQLDYKSIFGARPKVARTPDGITNRGGFFRRDPF</sequence>
<proteinExistence type="predicted"/>
<dbReference type="STRING" id="27835.A0A0N4XZ90"/>
<reference evidence="2 3" key="2">
    <citation type="submission" date="2018-11" db="EMBL/GenBank/DDBJ databases">
        <authorList>
            <consortium name="Pathogen Informatics"/>
        </authorList>
    </citation>
    <scope>NUCLEOTIDE SEQUENCE [LARGE SCALE GENOMIC DNA]</scope>
</reference>
<evidence type="ECO:0000256" key="1">
    <source>
        <dbReference type="SAM" id="MobiDB-lite"/>
    </source>
</evidence>
<feature type="region of interest" description="Disordered" evidence="1">
    <location>
        <begin position="218"/>
        <end position="237"/>
    </location>
</feature>
<accession>A0A0N4XZ90</accession>
<evidence type="ECO:0000313" key="3">
    <source>
        <dbReference type="Proteomes" id="UP000271162"/>
    </source>
</evidence>
<name>A0A0N4XZ90_NIPBR</name>
<gene>
    <name evidence="2" type="ORF">NBR_LOCUS8471</name>
</gene>
<reference evidence="4" key="1">
    <citation type="submission" date="2017-02" db="UniProtKB">
        <authorList>
            <consortium name="WormBaseParasite"/>
        </authorList>
    </citation>
    <scope>IDENTIFICATION</scope>
</reference>
<dbReference type="Proteomes" id="UP000271162">
    <property type="component" value="Unassembled WGS sequence"/>
</dbReference>
<feature type="region of interest" description="Disordered" evidence="1">
    <location>
        <begin position="53"/>
        <end position="88"/>
    </location>
</feature>
<keyword evidence="3" id="KW-1185">Reference proteome</keyword>
<feature type="region of interest" description="Disordered" evidence="1">
    <location>
        <begin position="1"/>
        <end position="22"/>
    </location>
</feature>
<evidence type="ECO:0000313" key="2">
    <source>
        <dbReference type="EMBL" id="VDL72060.1"/>
    </source>
</evidence>
<evidence type="ECO:0000313" key="4">
    <source>
        <dbReference type="WBParaSite" id="NBR_0000847001-mRNA-1"/>
    </source>
</evidence>
<protein>
    <submittedName>
        <fullName evidence="4">SUZ domain-containing protein 1</fullName>
    </submittedName>
</protein>
<feature type="compositionally biased region" description="Basic and acidic residues" evidence="1">
    <location>
        <begin position="120"/>
        <end position="147"/>
    </location>
</feature>
<dbReference type="AlphaFoldDB" id="A0A0N4XZ90"/>
<feature type="region of interest" description="Disordered" evidence="1">
    <location>
        <begin position="120"/>
        <end position="168"/>
    </location>
</feature>
<dbReference type="WBParaSite" id="NBR_0000847001-mRNA-1">
    <property type="protein sequence ID" value="NBR_0000847001-mRNA-1"/>
    <property type="gene ID" value="NBR_0000847001"/>
</dbReference>
<dbReference type="EMBL" id="UYSL01020010">
    <property type="protein sequence ID" value="VDL72060.1"/>
    <property type="molecule type" value="Genomic_DNA"/>
</dbReference>
<dbReference type="OMA" id="VKTIHEP"/>